<proteinExistence type="predicted"/>
<name>A0A1G7EF46_9FLAO</name>
<dbReference type="Proteomes" id="UP000182114">
    <property type="component" value="Unassembled WGS sequence"/>
</dbReference>
<reference evidence="3" key="1">
    <citation type="submission" date="2016-10" db="EMBL/GenBank/DDBJ databases">
        <authorList>
            <person name="Varghese N."/>
            <person name="Submissions S."/>
        </authorList>
    </citation>
    <scope>NUCLEOTIDE SEQUENCE [LARGE SCALE GENOMIC DNA]</scope>
    <source>
        <strain evidence="3">DSM 24729</strain>
    </source>
</reference>
<gene>
    <name evidence="2" type="ORF">SAMN04487992_102285</name>
</gene>
<keyword evidence="3" id="KW-1185">Reference proteome</keyword>
<protein>
    <submittedName>
        <fullName evidence="2">Uncharacterized protein</fullName>
    </submittedName>
</protein>
<organism evidence="2 3">
    <name type="scientific">Cellulophaga baltica</name>
    <dbReference type="NCBI Taxonomy" id="76594"/>
    <lineage>
        <taxon>Bacteria</taxon>
        <taxon>Pseudomonadati</taxon>
        <taxon>Bacteroidota</taxon>
        <taxon>Flavobacteriia</taxon>
        <taxon>Flavobacteriales</taxon>
        <taxon>Flavobacteriaceae</taxon>
        <taxon>Cellulophaga</taxon>
    </lineage>
</organism>
<dbReference type="AlphaFoldDB" id="A0A1G7EF46"/>
<dbReference type="PROSITE" id="PS00430">
    <property type="entry name" value="TONB_DEPENDENT_REC_1"/>
    <property type="match status" value="1"/>
</dbReference>
<dbReference type="eggNOG" id="ENOG5030ZP4">
    <property type="taxonomic scope" value="Bacteria"/>
</dbReference>
<feature type="chain" id="PRO_5010332370" evidence="1">
    <location>
        <begin position="20"/>
        <end position="104"/>
    </location>
</feature>
<dbReference type="EMBL" id="FNBD01000002">
    <property type="protein sequence ID" value="SDE62298.1"/>
    <property type="molecule type" value="Genomic_DNA"/>
</dbReference>
<accession>A0A1G7EF46</accession>
<sequence>MKIAAISILLLITSFLKTNQDTLTVTATYEGVDDGVYYFSSEEDFNTYAFKEIEDAASSKYNMADRKLIGIDFEVTYTSEEFLDEENETYEVLTITDLKLIKKN</sequence>
<feature type="signal peptide" evidence="1">
    <location>
        <begin position="1"/>
        <end position="19"/>
    </location>
</feature>
<evidence type="ECO:0000313" key="2">
    <source>
        <dbReference type="EMBL" id="SDE62298.1"/>
    </source>
</evidence>
<dbReference type="RefSeq" id="WP_074537560.1">
    <property type="nucleotide sequence ID" value="NZ_FNBD01000002.1"/>
</dbReference>
<dbReference type="InterPro" id="IPR010916">
    <property type="entry name" value="TonB_box_CS"/>
</dbReference>
<evidence type="ECO:0000313" key="3">
    <source>
        <dbReference type="Proteomes" id="UP000182114"/>
    </source>
</evidence>
<evidence type="ECO:0000256" key="1">
    <source>
        <dbReference type="SAM" id="SignalP"/>
    </source>
</evidence>
<keyword evidence="1" id="KW-0732">Signal</keyword>